<dbReference type="Pfam" id="PF04675">
    <property type="entry name" value="DNA_ligase_A_N"/>
    <property type="match status" value="1"/>
</dbReference>
<dbReference type="GO" id="GO:0003677">
    <property type="term" value="F:DNA binding"/>
    <property type="evidence" value="ECO:0007669"/>
    <property type="project" value="InterPro"/>
</dbReference>
<dbReference type="PANTHER" id="PTHR45674:SF9">
    <property type="entry name" value="DNA LIGASE 3"/>
    <property type="match status" value="1"/>
</dbReference>
<evidence type="ECO:0000256" key="6">
    <source>
        <dbReference type="ARBA" id="ARBA00022741"/>
    </source>
</evidence>
<keyword evidence="15" id="KW-0175">Coiled coil</keyword>
<dbReference type="GO" id="GO:0051301">
    <property type="term" value="P:cell division"/>
    <property type="evidence" value="ECO:0007669"/>
    <property type="project" value="UniProtKB-KW"/>
</dbReference>
<evidence type="ECO:0000256" key="5">
    <source>
        <dbReference type="ARBA" id="ARBA00022723"/>
    </source>
</evidence>
<evidence type="ECO:0000256" key="1">
    <source>
        <dbReference type="ARBA" id="ARBA00007572"/>
    </source>
</evidence>
<dbReference type="SUPFAM" id="SSF117018">
    <property type="entry name" value="ATP-dependent DNA ligase DNA-binding domain"/>
    <property type="match status" value="1"/>
</dbReference>
<dbReference type="AlphaFoldDB" id="A0A1B0FEE4"/>
<dbReference type="Proteomes" id="UP000092444">
    <property type="component" value="Unassembled WGS sequence"/>
</dbReference>
<evidence type="ECO:0000256" key="11">
    <source>
        <dbReference type="ARBA" id="ARBA00023306"/>
    </source>
</evidence>
<dbReference type="Gene3D" id="1.10.3260.10">
    <property type="entry name" value="DNA ligase, ATP-dependent, N-terminal domain"/>
    <property type="match status" value="1"/>
</dbReference>
<evidence type="ECO:0000256" key="12">
    <source>
        <dbReference type="ARBA" id="ARBA00034003"/>
    </source>
</evidence>
<dbReference type="NCBIfam" id="TIGR00574">
    <property type="entry name" value="dnl1"/>
    <property type="match status" value="1"/>
</dbReference>
<dbReference type="InterPro" id="IPR050191">
    <property type="entry name" value="ATP-dep_DNA_ligase"/>
</dbReference>
<dbReference type="PANTHER" id="PTHR45674">
    <property type="entry name" value="DNA LIGASE 1/3 FAMILY MEMBER"/>
    <property type="match status" value="1"/>
</dbReference>
<keyword evidence="11" id="KW-0131">Cell cycle</keyword>
<dbReference type="EMBL" id="CCAG010001986">
    <property type="status" value="NOT_ANNOTATED_CDS"/>
    <property type="molecule type" value="Genomic_DNA"/>
</dbReference>
<keyword evidence="18" id="KW-1185">Reference proteome</keyword>
<dbReference type="STRING" id="37546.A0A1B0FEE4"/>
<dbReference type="EC" id="6.5.1.1" evidence="13"/>
<evidence type="ECO:0000256" key="3">
    <source>
        <dbReference type="ARBA" id="ARBA00022618"/>
    </source>
</evidence>
<keyword evidence="4" id="KW-0235">DNA replication</keyword>
<keyword evidence="6 13" id="KW-0547">Nucleotide-binding</keyword>
<dbReference type="Gene3D" id="2.40.50.140">
    <property type="entry name" value="Nucleic acid-binding proteins"/>
    <property type="match status" value="1"/>
</dbReference>
<keyword evidence="9 13" id="KW-0233">DNA recombination</keyword>
<dbReference type="FunFam" id="3.30.470.30:FF:000003">
    <property type="entry name" value="DNA ligase"/>
    <property type="match status" value="1"/>
</dbReference>
<dbReference type="SUPFAM" id="SSF50249">
    <property type="entry name" value="Nucleic acid-binding proteins"/>
    <property type="match status" value="1"/>
</dbReference>
<dbReference type="GO" id="GO:0005524">
    <property type="term" value="F:ATP binding"/>
    <property type="evidence" value="ECO:0007669"/>
    <property type="project" value="UniProtKB-KW"/>
</dbReference>
<comment type="similarity">
    <text evidence="1 14">Belongs to the ATP-dependent DNA ligase family.</text>
</comment>
<feature type="domain" description="ATP-dependent DNA ligase family profile" evidence="16">
    <location>
        <begin position="332"/>
        <end position="466"/>
    </location>
</feature>
<dbReference type="GO" id="GO:0006310">
    <property type="term" value="P:DNA recombination"/>
    <property type="evidence" value="ECO:0007669"/>
    <property type="project" value="UniProtKB-KW"/>
</dbReference>
<proteinExistence type="inferred from homology"/>
<evidence type="ECO:0000256" key="4">
    <source>
        <dbReference type="ARBA" id="ARBA00022705"/>
    </source>
</evidence>
<keyword evidence="3" id="KW-0132">Cell division</keyword>
<evidence type="ECO:0000256" key="15">
    <source>
        <dbReference type="SAM" id="Coils"/>
    </source>
</evidence>
<dbReference type="GO" id="GO:0070421">
    <property type="term" value="C:DNA ligase III-XRCC1 complex"/>
    <property type="evidence" value="ECO:0007669"/>
    <property type="project" value="TreeGrafter"/>
</dbReference>
<evidence type="ECO:0000256" key="2">
    <source>
        <dbReference type="ARBA" id="ARBA00022598"/>
    </source>
</evidence>
<dbReference type="Pfam" id="PF01068">
    <property type="entry name" value="DNA_ligase_A_M"/>
    <property type="match status" value="1"/>
</dbReference>
<evidence type="ECO:0000259" key="16">
    <source>
        <dbReference type="PROSITE" id="PS50160"/>
    </source>
</evidence>
<keyword evidence="10 13" id="KW-0234">DNA repair</keyword>
<dbReference type="GO" id="GO:0046872">
    <property type="term" value="F:metal ion binding"/>
    <property type="evidence" value="ECO:0007669"/>
    <property type="project" value="UniProtKB-KW"/>
</dbReference>
<reference evidence="17" key="1">
    <citation type="submission" date="2020-05" db="UniProtKB">
        <authorList>
            <consortium name="EnsemblMetazoa"/>
        </authorList>
    </citation>
    <scope>IDENTIFICATION</scope>
    <source>
        <strain evidence="17">Yale</strain>
    </source>
</reference>
<dbReference type="EnsemblMetazoa" id="GMOY002006-RA">
    <property type="protein sequence ID" value="GMOY002006-PA"/>
    <property type="gene ID" value="GMOY002006"/>
</dbReference>
<dbReference type="Gene3D" id="3.30.470.30">
    <property type="entry name" value="DNA ligase/mRNA capping enzyme"/>
    <property type="match status" value="1"/>
</dbReference>
<dbReference type="GO" id="GO:0006273">
    <property type="term" value="P:lagging strand elongation"/>
    <property type="evidence" value="ECO:0007669"/>
    <property type="project" value="TreeGrafter"/>
</dbReference>
<comment type="catalytic activity">
    <reaction evidence="12 13">
        <text>ATP + (deoxyribonucleotide)n-3'-hydroxyl + 5'-phospho-(deoxyribonucleotide)m = (deoxyribonucleotide)n+m + AMP + diphosphate.</text>
        <dbReference type="EC" id="6.5.1.1"/>
    </reaction>
</comment>
<evidence type="ECO:0000256" key="13">
    <source>
        <dbReference type="RuleBase" id="RU000617"/>
    </source>
</evidence>
<dbReference type="GO" id="GO:0003910">
    <property type="term" value="F:DNA ligase (ATP) activity"/>
    <property type="evidence" value="ECO:0007669"/>
    <property type="project" value="UniProtKB-EC"/>
</dbReference>
<evidence type="ECO:0000256" key="7">
    <source>
        <dbReference type="ARBA" id="ARBA00022763"/>
    </source>
</evidence>
<evidence type="ECO:0000256" key="9">
    <source>
        <dbReference type="ARBA" id="ARBA00023172"/>
    </source>
</evidence>
<keyword evidence="5" id="KW-0479">Metal-binding</keyword>
<dbReference type="Gene3D" id="3.30.1490.70">
    <property type="match status" value="1"/>
</dbReference>
<dbReference type="InterPro" id="IPR000977">
    <property type="entry name" value="DNA_ligase_ATP-dep"/>
</dbReference>
<feature type="coiled-coil region" evidence="15">
    <location>
        <begin position="117"/>
        <end position="144"/>
    </location>
</feature>
<name>A0A1B0FEE4_GLOMM</name>
<dbReference type="GO" id="GO:0006302">
    <property type="term" value="P:double-strand break repair"/>
    <property type="evidence" value="ECO:0007669"/>
    <property type="project" value="TreeGrafter"/>
</dbReference>
<evidence type="ECO:0000256" key="14">
    <source>
        <dbReference type="RuleBase" id="RU004196"/>
    </source>
</evidence>
<keyword evidence="8 13" id="KW-0067">ATP-binding</keyword>
<evidence type="ECO:0000313" key="18">
    <source>
        <dbReference type="Proteomes" id="UP000092444"/>
    </source>
</evidence>
<accession>A0A1B0FEE4</accession>
<sequence>MWKIEDNRLFVFTNVCEKVAKESSYLNKAKILKDFFEHGSSHTGFNGDLLVWTRMLIPSDSQRVYNLQNKQMLKLFSRLFNTDPQKMQHELEQNGDISEVLSKYFRLSAKLAPQSTSSLYLQEVDELLEELTKLTKEDEQSELLRQLCNQSTSSDLKTVVRIIKQDLRMNAKASHVLAAFGPTAYPTYQATRNLQSVVEQVGLKVPSTNRKTGAGLMCPIERKVKIMTPISPMLANACNSVEEAFKKCPNGLFSEIKYDGERVQIHKQGNEFRFFSRNLKPVMEHKIKRFKEFIPQAFPCSGDMILDSEILLVDTMTNDLLPFGTLGAHKKKKFQNAVICLFVFDCMLFKGEVLTDLSFQDRRKILEDNIKPLKSYVQLSEIHFLKNKNELALMVAKVLKAHLEGVVLKDPCGTYQPGKRGWIKVKKDYLYQGQMADSADLVVLGASYGSGRKGGVLSIFLMGCFDNRDFLWKTVTRVHTGLDDNARLEMHDELLKLMERSKSTSSTYLVFV</sequence>
<evidence type="ECO:0000256" key="8">
    <source>
        <dbReference type="ARBA" id="ARBA00022840"/>
    </source>
</evidence>
<dbReference type="GO" id="GO:0071897">
    <property type="term" value="P:DNA biosynthetic process"/>
    <property type="evidence" value="ECO:0007669"/>
    <property type="project" value="InterPro"/>
</dbReference>
<keyword evidence="7 13" id="KW-0227">DNA damage</keyword>
<dbReference type="InterPro" id="IPR012308">
    <property type="entry name" value="DNA_ligase_ATP-dep_N"/>
</dbReference>
<evidence type="ECO:0000256" key="10">
    <source>
        <dbReference type="ARBA" id="ARBA00023204"/>
    </source>
</evidence>
<keyword evidence="2 13" id="KW-0436">Ligase</keyword>
<dbReference type="InterPro" id="IPR016059">
    <property type="entry name" value="DNA_ligase_ATP-dep_CS"/>
</dbReference>
<dbReference type="SUPFAM" id="SSF56091">
    <property type="entry name" value="DNA ligase/mRNA capping enzyme, catalytic domain"/>
    <property type="match status" value="1"/>
</dbReference>
<evidence type="ECO:0000313" key="17">
    <source>
        <dbReference type="EnsemblMetazoa" id="GMOY002006-PA"/>
    </source>
</evidence>
<dbReference type="InterPro" id="IPR012340">
    <property type="entry name" value="NA-bd_OB-fold"/>
</dbReference>
<protein>
    <recommendedName>
        <fullName evidence="13">DNA ligase</fullName>
        <ecNumber evidence="13">6.5.1.1</ecNumber>
    </recommendedName>
</protein>
<dbReference type="CDD" id="cd07902">
    <property type="entry name" value="Adenylation_DNA_ligase_III"/>
    <property type="match status" value="1"/>
</dbReference>
<dbReference type="VEuPathDB" id="VectorBase:GMOY002006"/>
<dbReference type="InterPro" id="IPR012310">
    <property type="entry name" value="DNA_ligase_ATP-dep_cent"/>
</dbReference>
<dbReference type="PROSITE" id="PS00697">
    <property type="entry name" value="DNA_LIGASE_A1"/>
    <property type="match status" value="1"/>
</dbReference>
<dbReference type="PROSITE" id="PS50160">
    <property type="entry name" value="DNA_LIGASE_A3"/>
    <property type="match status" value="1"/>
</dbReference>
<organism evidence="17 18">
    <name type="scientific">Glossina morsitans morsitans</name>
    <name type="common">Savannah tsetse fly</name>
    <dbReference type="NCBI Taxonomy" id="37546"/>
    <lineage>
        <taxon>Eukaryota</taxon>
        <taxon>Metazoa</taxon>
        <taxon>Ecdysozoa</taxon>
        <taxon>Arthropoda</taxon>
        <taxon>Hexapoda</taxon>
        <taxon>Insecta</taxon>
        <taxon>Pterygota</taxon>
        <taxon>Neoptera</taxon>
        <taxon>Endopterygota</taxon>
        <taxon>Diptera</taxon>
        <taxon>Brachycera</taxon>
        <taxon>Muscomorpha</taxon>
        <taxon>Hippoboscoidea</taxon>
        <taxon>Glossinidae</taxon>
        <taxon>Glossina</taxon>
    </lineage>
</organism>
<dbReference type="PhylomeDB" id="A0A1B0FEE4"/>
<dbReference type="PROSITE" id="PS00333">
    <property type="entry name" value="DNA_LIGASE_A2"/>
    <property type="match status" value="1"/>
</dbReference>
<dbReference type="InterPro" id="IPR036599">
    <property type="entry name" value="DNA_ligase_N_sf"/>
</dbReference>